<dbReference type="EMBL" id="JAGTXB010000014">
    <property type="protein sequence ID" value="MBS0030386.1"/>
    <property type="molecule type" value="Genomic_DNA"/>
</dbReference>
<proteinExistence type="inferred from homology"/>
<reference evidence="3 4" key="1">
    <citation type="submission" date="2021-04" db="EMBL/GenBank/DDBJ databases">
        <title>Chitinophaga sp. nov., isolated from the rhizosphere soil.</title>
        <authorList>
            <person name="He S."/>
        </authorList>
    </citation>
    <scope>NUCLEOTIDE SEQUENCE [LARGE SCALE GENOMIC DNA]</scope>
    <source>
        <strain evidence="3 4">2R12</strain>
    </source>
</reference>
<accession>A0ABS5J5B0</accession>
<comment type="similarity">
    <text evidence="1">Belongs to the AHA1 family.</text>
</comment>
<sequence length="146" mass="16640">MEKELDKQILISATTAIVWKSITDVALMAGWMGDPSMNLEINTSWEVGAPIRIRGKHHALFENKGTVLEYLPEHTMSYDYLSSLSRLPDEKINYTTLQFVLTPQGTQTLLSLKITGFPTEVIYHHLNFYWNGTLAVLKRTIEDRLG</sequence>
<name>A0ABS5J5B0_9BACT</name>
<dbReference type="CDD" id="cd07814">
    <property type="entry name" value="SRPBCC_CalC_Aha1-like"/>
    <property type="match status" value="1"/>
</dbReference>
<evidence type="ECO:0000313" key="4">
    <source>
        <dbReference type="Proteomes" id="UP000676386"/>
    </source>
</evidence>
<dbReference type="SUPFAM" id="SSF55961">
    <property type="entry name" value="Bet v1-like"/>
    <property type="match status" value="1"/>
</dbReference>
<feature type="domain" description="Activator of Hsp90 ATPase homologue 1/2-like C-terminal" evidence="2">
    <location>
        <begin position="13"/>
        <end position="142"/>
    </location>
</feature>
<dbReference type="Pfam" id="PF08327">
    <property type="entry name" value="AHSA1"/>
    <property type="match status" value="1"/>
</dbReference>
<dbReference type="InterPro" id="IPR013538">
    <property type="entry name" value="ASHA1/2-like_C"/>
</dbReference>
<evidence type="ECO:0000259" key="2">
    <source>
        <dbReference type="Pfam" id="PF08327"/>
    </source>
</evidence>
<evidence type="ECO:0000256" key="1">
    <source>
        <dbReference type="ARBA" id="ARBA00006817"/>
    </source>
</evidence>
<organism evidence="3 4">
    <name type="scientific">Chitinophaga hostae</name>
    <dbReference type="NCBI Taxonomy" id="2831022"/>
    <lineage>
        <taxon>Bacteria</taxon>
        <taxon>Pseudomonadati</taxon>
        <taxon>Bacteroidota</taxon>
        <taxon>Chitinophagia</taxon>
        <taxon>Chitinophagales</taxon>
        <taxon>Chitinophagaceae</taxon>
        <taxon>Chitinophaga</taxon>
    </lineage>
</organism>
<dbReference type="InterPro" id="IPR023393">
    <property type="entry name" value="START-like_dom_sf"/>
</dbReference>
<dbReference type="Proteomes" id="UP000676386">
    <property type="component" value="Unassembled WGS sequence"/>
</dbReference>
<keyword evidence="4" id="KW-1185">Reference proteome</keyword>
<evidence type="ECO:0000313" key="3">
    <source>
        <dbReference type="EMBL" id="MBS0030386.1"/>
    </source>
</evidence>
<dbReference type="Gene3D" id="3.30.530.20">
    <property type="match status" value="1"/>
</dbReference>
<comment type="caution">
    <text evidence="3">The sequence shown here is derived from an EMBL/GenBank/DDBJ whole genome shotgun (WGS) entry which is preliminary data.</text>
</comment>
<dbReference type="RefSeq" id="WP_211975526.1">
    <property type="nucleotide sequence ID" value="NZ_CBFHAM010000008.1"/>
</dbReference>
<protein>
    <submittedName>
        <fullName evidence="3">SRPBCC domain-containing protein</fullName>
    </submittedName>
</protein>
<gene>
    <name evidence="3" type="ORF">KE626_23875</name>
</gene>